<evidence type="ECO:0000256" key="1">
    <source>
        <dbReference type="SAM" id="SignalP"/>
    </source>
</evidence>
<comment type="caution">
    <text evidence="2">The sequence shown here is derived from an EMBL/GenBank/DDBJ whole genome shotgun (WGS) entry which is preliminary data.</text>
</comment>
<organism evidence="2 3">
    <name type="scientific">Phenylobacterium glaciei</name>
    <dbReference type="NCBI Taxonomy" id="2803784"/>
    <lineage>
        <taxon>Bacteria</taxon>
        <taxon>Pseudomonadati</taxon>
        <taxon>Pseudomonadota</taxon>
        <taxon>Alphaproteobacteria</taxon>
        <taxon>Caulobacterales</taxon>
        <taxon>Caulobacteraceae</taxon>
        <taxon>Phenylobacterium</taxon>
    </lineage>
</organism>
<evidence type="ECO:0000313" key="3">
    <source>
        <dbReference type="Proteomes" id="UP000622580"/>
    </source>
</evidence>
<evidence type="ECO:0000313" key="2">
    <source>
        <dbReference type="EMBL" id="MBR7619910.1"/>
    </source>
</evidence>
<protein>
    <submittedName>
        <fullName evidence="2">Uncharacterized protein</fullName>
    </submittedName>
</protein>
<accession>A0A941D099</accession>
<keyword evidence="1" id="KW-0732">Signal</keyword>
<keyword evidence="3" id="KW-1185">Reference proteome</keyword>
<sequence>MTPRLKVGLNIAGFASALALGALIGHATAAQPQMEAALDALQGARSHLVEANSDKGGHRGAAIRATDTAIAETRAGMRYAGY</sequence>
<feature type="chain" id="PRO_5037850815" evidence="1">
    <location>
        <begin position="30"/>
        <end position="82"/>
    </location>
</feature>
<feature type="signal peptide" evidence="1">
    <location>
        <begin position="1"/>
        <end position="29"/>
    </location>
</feature>
<dbReference type="AlphaFoldDB" id="A0A941D099"/>
<gene>
    <name evidence="2" type="ORF">JKL49_10970</name>
</gene>
<proteinExistence type="predicted"/>
<dbReference type="Proteomes" id="UP000622580">
    <property type="component" value="Unassembled WGS sequence"/>
</dbReference>
<dbReference type="EMBL" id="JAGSGD010000001">
    <property type="protein sequence ID" value="MBR7619910.1"/>
    <property type="molecule type" value="Genomic_DNA"/>
</dbReference>
<dbReference type="RefSeq" id="WP_215340464.1">
    <property type="nucleotide sequence ID" value="NZ_JAGSGD010000001.1"/>
</dbReference>
<name>A0A941D099_9CAUL</name>
<reference evidence="2" key="1">
    <citation type="submission" date="2021-04" db="EMBL/GenBank/DDBJ databases">
        <title>Draft genome assembly of strain Phenylobacterium sp. 20VBR1 using MiniION and Illumina platforms.</title>
        <authorList>
            <person name="Thomas F.A."/>
            <person name="Krishnan K.P."/>
            <person name="Sinha R.K."/>
        </authorList>
    </citation>
    <scope>NUCLEOTIDE SEQUENCE</scope>
    <source>
        <strain evidence="2">20VBR1</strain>
    </source>
</reference>